<dbReference type="Gene3D" id="1.10.10.60">
    <property type="entry name" value="Homeodomain-like"/>
    <property type="match status" value="1"/>
</dbReference>
<name>A0A3G8XHK7_9FLAO</name>
<dbReference type="PROSITE" id="PS01124">
    <property type="entry name" value="HTH_ARAC_FAMILY_2"/>
    <property type="match status" value="1"/>
</dbReference>
<keyword evidence="6" id="KW-1185">Reference proteome</keyword>
<dbReference type="GO" id="GO:0043565">
    <property type="term" value="F:sequence-specific DNA binding"/>
    <property type="evidence" value="ECO:0007669"/>
    <property type="project" value="InterPro"/>
</dbReference>
<dbReference type="SMART" id="SM00342">
    <property type="entry name" value="HTH_ARAC"/>
    <property type="match status" value="1"/>
</dbReference>
<dbReference type="PANTHER" id="PTHR43280:SF32">
    <property type="entry name" value="TRANSCRIPTIONAL REGULATORY PROTEIN"/>
    <property type="match status" value="1"/>
</dbReference>
<dbReference type="InterPro" id="IPR018060">
    <property type="entry name" value="HTH_AraC"/>
</dbReference>
<evidence type="ECO:0000256" key="1">
    <source>
        <dbReference type="ARBA" id="ARBA00023015"/>
    </source>
</evidence>
<sequence length="280" mass="32490">MQTLEYPIQIFDTGNIFDFIAVGRPHHPKNPAFLILKKGKLIFTESLNSIKLGENCVALIDSRQVYELQEISENPEILVIAFAREYTEKLPLKINRLNAFVYFRNELVRNFCLEPKAFTRIWNNAELLQSMLENGDSSANREEIIRHLFSAAVYQFGDIISQHSNFSKNKVSRKQEITLQFLKNVGEHFLQEREVTWYAEKQFITSRHLSALLKEVTGKTAGQIIAAYVMKEAKALLSSTEKSMYEISMDLKFSDQYSFGHFFKKHSGESPAVYRRRFKN</sequence>
<reference evidence="6" key="1">
    <citation type="submission" date="2018-11" db="EMBL/GenBank/DDBJ databases">
        <title>Proposal to divide the Flavobacteriaceae and reorganize its genera based on Amino Acid Identity values calculated from whole genome sequences.</title>
        <authorList>
            <person name="Nicholson A.C."/>
            <person name="Gulvik C.A."/>
            <person name="Whitney A.M."/>
            <person name="Humrighouse B.W."/>
            <person name="Bell M."/>
            <person name="Holmes B."/>
            <person name="Steigerwalt A.G."/>
            <person name="Villarma A."/>
            <person name="Sheth M."/>
            <person name="Batra D."/>
            <person name="Pryor J."/>
            <person name="Bernardet J.-F."/>
            <person name="Hugo C."/>
            <person name="Kampfer P."/>
            <person name="Newman J.D."/>
            <person name="McQuiston J.R."/>
        </authorList>
    </citation>
    <scope>NUCLEOTIDE SEQUENCE [LARGE SCALE GENOMIC DNA]</scope>
    <source>
        <strain evidence="6">G0081</strain>
    </source>
</reference>
<evidence type="ECO:0000313" key="5">
    <source>
        <dbReference type="EMBL" id="AZI32975.1"/>
    </source>
</evidence>
<dbReference type="SUPFAM" id="SSF46689">
    <property type="entry name" value="Homeodomain-like"/>
    <property type="match status" value="1"/>
</dbReference>
<organism evidence="5 6">
    <name type="scientific">Kaistella carnis</name>
    <dbReference type="NCBI Taxonomy" id="1241979"/>
    <lineage>
        <taxon>Bacteria</taxon>
        <taxon>Pseudomonadati</taxon>
        <taxon>Bacteroidota</taxon>
        <taxon>Flavobacteriia</taxon>
        <taxon>Flavobacteriales</taxon>
        <taxon>Weeksellaceae</taxon>
        <taxon>Chryseobacterium group</taxon>
        <taxon>Kaistella</taxon>
    </lineage>
</organism>
<dbReference type="PANTHER" id="PTHR43280">
    <property type="entry name" value="ARAC-FAMILY TRANSCRIPTIONAL REGULATOR"/>
    <property type="match status" value="1"/>
</dbReference>
<evidence type="ECO:0000256" key="3">
    <source>
        <dbReference type="ARBA" id="ARBA00023163"/>
    </source>
</evidence>
<protein>
    <submittedName>
        <fullName evidence="5">AraC family transcriptional regulator</fullName>
    </submittedName>
</protein>
<gene>
    <name evidence="5" type="ORF">EIB73_07225</name>
</gene>
<dbReference type="Pfam" id="PF12833">
    <property type="entry name" value="HTH_18"/>
    <property type="match status" value="1"/>
</dbReference>
<dbReference type="KEGG" id="ccas:EIB73_07225"/>
<evidence type="ECO:0000256" key="2">
    <source>
        <dbReference type="ARBA" id="ARBA00023125"/>
    </source>
</evidence>
<dbReference type="OrthoDB" id="632644at2"/>
<dbReference type="EMBL" id="CP034159">
    <property type="protein sequence ID" value="AZI32975.1"/>
    <property type="molecule type" value="Genomic_DNA"/>
</dbReference>
<dbReference type="GO" id="GO:0003700">
    <property type="term" value="F:DNA-binding transcription factor activity"/>
    <property type="evidence" value="ECO:0007669"/>
    <property type="project" value="InterPro"/>
</dbReference>
<dbReference type="InterPro" id="IPR009057">
    <property type="entry name" value="Homeodomain-like_sf"/>
</dbReference>
<keyword evidence="3" id="KW-0804">Transcription</keyword>
<keyword evidence="2" id="KW-0238">DNA-binding</keyword>
<proteinExistence type="predicted"/>
<accession>A0A3G8XHK7</accession>
<dbReference type="AlphaFoldDB" id="A0A3G8XHK7"/>
<dbReference type="Proteomes" id="UP000270185">
    <property type="component" value="Chromosome"/>
</dbReference>
<keyword evidence="1" id="KW-0805">Transcription regulation</keyword>
<feature type="domain" description="HTH araC/xylS-type" evidence="4">
    <location>
        <begin position="179"/>
        <end position="277"/>
    </location>
</feature>
<evidence type="ECO:0000313" key="6">
    <source>
        <dbReference type="Proteomes" id="UP000270185"/>
    </source>
</evidence>
<evidence type="ECO:0000259" key="4">
    <source>
        <dbReference type="PROSITE" id="PS01124"/>
    </source>
</evidence>